<keyword evidence="2" id="KW-1185">Reference proteome</keyword>
<sequence length="80" mass="9246">MDLAVACGFYVETQYALAFTSASRHLEQSRIVIEMDCMDAIRHLQDRCLQLGVPTILLHVHKLASRDWIVQYHHIPRAKN</sequence>
<proteinExistence type="predicted"/>
<reference evidence="1 2" key="1">
    <citation type="journal article" date="2024" name="G3 (Bethesda)">
        <title>Genome assembly of Hibiscus sabdariffa L. provides insights into metabolisms of medicinal natural products.</title>
        <authorList>
            <person name="Kim T."/>
        </authorList>
    </citation>
    <scope>NUCLEOTIDE SEQUENCE [LARGE SCALE GENOMIC DNA]</scope>
    <source>
        <strain evidence="1">TK-2024</strain>
        <tissue evidence="1">Old leaves</tissue>
    </source>
</reference>
<evidence type="ECO:0000313" key="1">
    <source>
        <dbReference type="EMBL" id="KAK8997881.1"/>
    </source>
</evidence>
<protein>
    <recommendedName>
        <fullName evidence="3">RNase H type-1 domain-containing protein</fullName>
    </recommendedName>
</protein>
<name>A0ABR2QB29_9ROSI</name>
<evidence type="ECO:0008006" key="3">
    <source>
        <dbReference type="Google" id="ProtNLM"/>
    </source>
</evidence>
<gene>
    <name evidence="1" type="ORF">V6N11_012417</name>
</gene>
<dbReference type="Proteomes" id="UP001396334">
    <property type="component" value="Unassembled WGS sequence"/>
</dbReference>
<comment type="caution">
    <text evidence="1">The sequence shown here is derived from an EMBL/GenBank/DDBJ whole genome shotgun (WGS) entry which is preliminary data.</text>
</comment>
<organism evidence="1 2">
    <name type="scientific">Hibiscus sabdariffa</name>
    <name type="common">roselle</name>
    <dbReference type="NCBI Taxonomy" id="183260"/>
    <lineage>
        <taxon>Eukaryota</taxon>
        <taxon>Viridiplantae</taxon>
        <taxon>Streptophyta</taxon>
        <taxon>Embryophyta</taxon>
        <taxon>Tracheophyta</taxon>
        <taxon>Spermatophyta</taxon>
        <taxon>Magnoliopsida</taxon>
        <taxon>eudicotyledons</taxon>
        <taxon>Gunneridae</taxon>
        <taxon>Pentapetalae</taxon>
        <taxon>rosids</taxon>
        <taxon>malvids</taxon>
        <taxon>Malvales</taxon>
        <taxon>Malvaceae</taxon>
        <taxon>Malvoideae</taxon>
        <taxon>Hibiscus</taxon>
    </lineage>
</organism>
<evidence type="ECO:0000313" key="2">
    <source>
        <dbReference type="Proteomes" id="UP001396334"/>
    </source>
</evidence>
<dbReference type="EMBL" id="JBBPBN010000042">
    <property type="protein sequence ID" value="KAK8997881.1"/>
    <property type="molecule type" value="Genomic_DNA"/>
</dbReference>
<accession>A0ABR2QB29</accession>